<comment type="caution">
    <text evidence="1">The sequence shown here is derived from an EMBL/GenBank/DDBJ whole genome shotgun (WGS) entry which is preliminary data.</text>
</comment>
<dbReference type="AlphaFoldDB" id="A0AAW1K4D6"/>
<organism evidence="1 2">
    <name type="scientific">Saponaria officinalis</name>
    <name type="common">Common soapwort</name>
    <name type="synonym">Lychnis saponaria</name>
    <dbReference type="NCBI Taxonomy" id="3572"/>
    <lineage>
        <taxon>Eukaryota</taxon>
        <taxon>Viridiplantae</taxon>
        <taxon>Streptophyta</taxon>
        <taxon>Embryophyta</taxon>
        <taxon>Tracheophyta</taxon>
        <taxon>Spermatophyta</taxon>
        <taxon>Magnoliopsida</taxon>
        <taxon>eudicotyledons</taxon>
        <taxon>Gunneridae</taxon>
        <taxon>Pentapetalae</taxon>
        <taxon>Caryophyllales</taxon>
        <taxon>Caryophyllaceae</taxon>
        <taxon>Caryophylleae</taxon>
        <taxon>Saponaria</taxon>
    </lineage>
</organism>
<dbReference type="Proteomes" id="UP001443914">
    <property type="component" value="Unassembled WGS sequence"/>
</dbReference>
<proteinExistence type="predicted"/>
<dbReference type="EMBL" id="JBDFQZ010000006">
    <property type="protein sequence ID" value="KAK9714181.1"/>
    <property type="molecule type" value="Genomic_DNA"/>
</dbReference>
<evidence type="ECO:0000313" key="1">
    <source>
        <dbReference type="EMBL" id="KAK9714181.1"/>
    </source>
</evidence>
<name>A0AAW1K4D6_SAPOF</name>
<reference evidence="1" key="1">
    <citation type="submission" date="2024-03" db="EMBL/GenBank/DDBJ databases">
        <title>WGS assembly of Saponaria officinalis var. Norfolk2.</title>
        <authorList>
            <person name="Jenkins J."/>
            <person name="Shu S."/>
            <person name="Grimwood J."/>
            <person name="Barry K."/>
            <person name="Goodstein D."/>
            <person name="Schmutz J."/>
            <person name="Leebens-Mack J."/>
            <person name="Osbourn A."/>
        </authorList>
    </citation>
    <scope>NUCLEOTIDE SEQUENCE [LARGE SCALE GENOMIC DNA]</scope>
    <source>
        <strain evidence="1">JIC</strain>
    </source>
</reference>
<keyword evidence="2" id="KW-1185">Reference proteome</keyword>
<evidence type="ECO:0000313" key="2">
    <source>
        <dbReference type="Proteomes" id="UP001443914"/>
    </source>
</evidence>
<sequence length="105" mass="11898">MSIFDEGLYSSAIIVEADFMHDPTPRGSIIAHQPNREADFMHDQIFAAVTAFTTRHRCRLLPPQRRQIRRFAIDVNAGPFMPGQETCVTSKCVTGSIEQCNTRSW</sequence>
<protein>
    <submittedName>
        <fullName evidence="1">Uncharacterized protein</fullName>
    </submittedName>
</protein>
<gene>
    <name evidence="1" type="ORF">RND81_06G077400</name>
</gene>
<accession>A0AAW1K4D6</accession>